<reference evidence="10" key="1">
    <citation type="submission" date="2020-05" db="EMBL/GenBank/DDBJ databases">
        <authorList>
            <person name="Chiriac C."/>
            <person name="Salcher M."/>
            <person name="Ghai R."/>
            <person name="Kavagutti S V."/>
        </authorList>
    </citation>
    <scope>NUCLEOTIDE SEQUENCE</scope>
</reference>
<keyword evidence="7" id="KW-0057">Aromatic amino acid biosynthesis</keyword>
<evidence type="ECO:0000259" key="8">
    <source>
        <dbReference type="Pfam" id="PF00591"/>
    </source>
</evidence>
<dbReference type="GO" id="GO:0005829">
    <property type="term" value="C:cytosol"/>
    <property type="evidence" value="ECO:0007669"/>
    <property type="project" value="TreeGrafter"/>
</dbReference>
<dbReference type="InterPro" id="IPR005940">
    <property type="entry name" value="Anthranilate_Pribosyl_Tfrase"/>
</dbReference>
<evidence type="ECO:0000256" key="5">
    <source>
        <dbReference type="ARBA" id="ARBA00022679"/>
    </source>
</evidence>
<gene>
    <name evidence="10" type="ORF">UFOPK2171_00071</name>
</gene>
<feature type="domain" description="Glycosyl transferase family 3" evidence="8">
    <location>
        <begin position="77"/>
        <end position="312"/>
    </location>
</feature>
<dbReference type="InterPro" id="IPR036320">
    <property type="entry name" value="Glycosyl_Trfase_fam3_N_dom_sf"/>
</dbReference>
<keyword evidence="3" id="KW-0028">Amino-acid biosynthesis</keyword>
<dbReference type="Gene3D" id="1.20.970.10">
    <property type="entry name" value="Transferase, Pyrimidine Nucleoside Phosphorylase, Chain C"/>
    <property type="match status" value="1"/>
</dbReference>
<dbReference type="InterPro" id="IPR000312">
    <property type="entry name" value="Glycosyl_Trfase_fam3"/>
</dbReference>
<evidence type="ECO:0000259" key="9">
    <source>
        <dbReference type="Pfam" id="PF02885"/>
    </source>
</evidence>
<dbReference type="AlphaFoldDB" id="A0A6J6JYF4"/>
<sequence>MTEDSWKQVLGTLVSGSDLSFDQAFWAMNEMMSGTATDSQLAGLVIGLRVKGETPQEVSGMVKAMLANAIEVNLDRIAVDVVGTGGDGAHTVNISTMAALTVAGAGFPVLKHGNRAISSKAGTADVLEALGVAINMPTSLLSSCVAEAGIAFCFAPSHHPAMKYAGNVRKELGVPTVFNVLGPLSNPGQPESALLGCADIRLAPVLAQVQLDRGFKSIIVRSTDGLDELSTSAPTQIWDVTSGSLRESLLAPSELGLKPATLEQLRGGDAQFNAQVVREILAGRSDGNFAAIRDVVALNAAATMVAYDAAKGAKRFGAVEDPTVARISRALPVAYSSLDTGAAKSLLDVWVSVSQRYALAAN</sequence>
<dbReference type="PANTHER" id="PTHR43285">
    <property type="entry name" value="ANTHRANILATE PHOSPHORIBOSYLTRANSFERASE"/>
    <property type="match status" value="1"/>
</dbReference>
<dbReference type="FunFam" id="3.40.1030.10:FF:000002">
    <property type="entry name" value="Anthranilate phosphoribosyltransferase"/>
    <property type="match status" value="1"/>
</dbReference>
<evidence type="ECO:0000256" key="2">
    <source>
        <dbReference type="ARBA" id="ARBA00011948"/>
    </source>
</evidence>
<accession>A0A6J6JYF4</accession>
<dbReference type="SUPFAM" id="SSF52418">
    <property type="entry name" value="Nucleoside phosphorylase/phosphoribosyltransferase catalytic domain"/>
    <property type="match status" value="1"/>
</dbReference>
<dbReference type="NCBIfam" id="TIGR01245">
    <property type="entry name" value="trpD"/>
    <property type="match status" value="1"/>
</dbReference>
<evidence type="ECO:0000256" key="4">
    <source>
        <dbReference type="ARBA" id="ARBA00022676"/>
    </source>
</evidence>
<comment type="pathway">
    <text evidence="1">Amino-acid biosynthesis; L-tryptophan biosynthesis; L-tryptophan from chorismate: step 2/5.</text>
</comment>
<dbReference type="SUPFAM" id="SSF47648">
    <property type="entry name" value="Nucleoside phosphorylase/phosphoribosyltransferase N-terminal domain"/>
    <property type="match status" value="1"/>
</dbReference>
<keyword evidence="4" id="KW-0328">Glycosyltransferase</keyword>
<evidence type="ECO:0000256" key="6">
    <source>
        <dbReference type="ARBA" id="ARBA00022822"/>
    </source>
</evidence>
<evidence type="ECO:0000313" key="10">
    <source>
        <dbReference type="EMBL" id="CAB4641053.1"/>
    </source>
</evidence>
<dbReference type="HAMAP" id="MF_00211">
    <property type="entry name" value="TrpD"/>
    <property type="match status" value="1"/>
</dbReference>
<evidence type="ECO:0000256" key="3">
    <source>
        <dbReference type="ARBA" id="ARBA00022605"/>
    </source>
</evidence>
<keyword evidence="6" id="KW-0822">Tryptophan biosynthesis</keyword>
<dbReference type="PANTHER" id="PTHR43285:SF2">
    <property type="entry name" value="ANTHRANILATE PHOSPHORIBOSYLTRANSFERASE"/>
    <property type="match status" value="1"/>
</dbReference>
<dbReference type="GO" id="GO:0004048">
    <property type="term" value="F:anthranilate phosphoribosyltransferase activity"/>
    <property type="evidence" value="ECO:0007669"/>
    <property type="project" value="UniProtKB-EC"/>
</dbReference>
<dbReference type="EC" id="2.4.2.18" evidence="2"/>
<name>A0A6J6JYF4_9ZZZZ</name>
<dbReference type="GO" id="GO:0000162">
    <property type="term" value="P:L-tryptophan biosynthetic process"/>
    <property type="evidence" value="ECO:0007669"/>
    <property type="project" value="UniProtKB-KW"/>
</dbReference>
<dbReference type="Pfam" id="PF02885">
    <property type="entry name" value="Glycos_trans_3N"/>
    <property type="match status" value="1"/>
</dbReference>
<organism evidence="10">
    <name type="scientific">freshwater metagenome</name>
    <dbReference type="NCBI Taxonomy" id="449393"/>
    <lineage>
        <taxon>unclassified sequences</taxon>
        <taxon>metagenomes</taxon>
        <taxon>ecological metagenomes</taxon>
    </lineage>
</organism>
<evidence type="ECO:0000256" key="1">
    <source>
        <dbReference type="ARBA" id="ARBA00004907"/>
    </source>
</evidence>
<dbReference type="InterPro" id="IPR035902">
    <property type="entry name" value="Nuc_phospho_transferase"/>
</dbReference>
<proteinExistence type="inferred from homology"/>
<evidence type="ECO:0000256" key="7">
    <source>
        <dbReference type="ARBA" id="ARBA00023141"/>
    </source>
</evidence>
<protein>
    <recommendedName>
        <fullName evidence="2">anthranilate phosphoribosyltransferase</fullName>
        <ecNumber evidence="2">2.4.2.18</ecNumber>
    </recommendedName>
</protein>
<keyword evidence="5" id="KW-0808">Transferase</keyword>
<dbReference type="EMBL" id="CAEZWD010000003">
    <property type="protein sequence ID" value="CAB4641053.1"/>
    <property type="molecule type" value="Genomic_DNA"/>
</dbReference>
<feature type="domain" description="Glycosyl transferase family 3 N-terminal" evidence="9">
    <location>
        <begin position="7"/>
        <end position="69"/>
    </location>
</feature>
<dbReference type="Pfam" id="PF00591">
    <property type="entry name" value="Glycos_transf_3"/>
    <property type="match status" value="1"/>
</dbReference>
<dbReference type="InterPro" id="IPR017459">
    <property type="entry name" value="Glycosyl_Trfase_fam3_N_dom"/>
</dbReference>
<dbReference type="Gene3D" id="3.40.1030.10">
    <property type="entry name" value="Nucleoside phosphorylase/phosphoribosyltransferase catalytic domain"/>
    <property type="match status" value="1"/>
</dbReference>